<keyword evidence="4" id="KW-0804">Transcription</keyword>
<dbReference type="InterPro" id="IPR000847">
    <property type="entry name" value="LysR_HTH_N"/>
</dbReference>
<evidence type="ECO:0000256" key="3">
    <source>
        <dbReference type="ARBA" id="ARBA00023125"/>
    </source>
</evidence>
<dbReference type="InterPro" id="IPR036390">
    <property type="entry name" value="WH_DNA-bd_sf"/>
</dbReference>
<reference evidence="6 7" key="1">
    <citation type="submission" date="2017-09" db="EMBL/GenBank/DDBJ databases">
        <authorList>
            <person name="Ehlers B."/>
            <person name="Leendertz F.H."/>
        </authorList>
    </citation>
    <scope>NUCLEOTIDE SEQUENCE [LARGE SCALE GENOMIC DNA]</scope>
    <source>
        <strain evidence="6 7">DSM 18289</strain>
    </source>
</reference>
<dbReference type="PANTHER" id="PTHR30346:SF0">
    <property type="entry name" value="HCA OPERON TRANSCRIPTIONAL ACTIVATOR HCAR"/>
    <property type="match status" value="1"/>
</dbReference>
<keyword evidence="2" id="KW-0805">Transcription regulation</keyword>
<dbReference type="OrthoDB" id="8679465at2"/>
<evidence type="ECO:0000256" key="2">
    <source>
        <dbReference type="ARBA" id="ARBA00023015"/>
    </source>
</evidence>
<dbReference type="Pfam" id="PF03466">
    <property type="entry name" value="LysR_substrate"/>
    <property type="match status" value="1"/>
</dbReference>
<dbReference type="GO" id="GO:0032993">
    <property type="term" value="C:protein-DNA complex"/>
    <property type="evidence" value="ECO:0007669"/>
    <property type="project" value="TreeGrafter"/>
</dbReference>
<keyword evidence="7" id="KW-1185">Reference proteome</keyword>
<protein>
    <submittedName>
        <fullName evidence="6">DNA-binding transcriptional regulator, LysR family</fullName>
    </submittedName>
</protein>
<dbReference type="Proteomes" id="UP000219439">
    <property type="component" value="Unassembled WGS sequence"/>
</dbReference>
<dbReference type="Gene3D" id="1.10.10.10">
    <property type="entry name" value="Winged helix-like DNA-binding domain superfamily/Winged helix DNA-binding domain"/>
    <property type="match status" value="1"/>
</dbReference>
<gene>
    <name evidence="6" type="ORF">SAMN06265368_2178</name>
</gene>
<comment type="similarity">
    <text evidence="1">Belongs to the LysR transcriptional regulatory family.</text>
</comment>
<proteinExistence type="inferred from homology"/>
<evidence type="ECO:0000256" key="4">
    <source>
        <dbReference type="ARBA" id="ARBA00023163"/>
    </source>
</evidence>
<dbReference type="Gene3D" id="3.40.190.10">
    <property type="entry name" value="Periplasmic binding protein-like II"/>
    <property type="match status" value="2"/>
</dbReference>
<dbReference type="InterPro" id="IPR036388">
    <property type="entry name" value="WH-like_DNA-bd_sf"/>
</dbReference>
<evidence type="ECO:0000256" key="1">
    <source>
        <dbReference type="ARBA" id="ARBA00009437"/>
    </source>
</evidence>
<dbReference type="GO" id="GO:0003677">
    <property type="term" value="F:DNA binding"/>
    <property type="evidence" value="ECO:0007669"/>
    <property type="project" value="UniProtKB-KW"/>
</dbReference>
<evidence type="ECO:0000313" key="6">
    <source>
        <dbReference type="EMBL" id="SNZ19099.1"/>
    </source>
</evidence>
<dbReference type="EMBL" id="OBEL01000002">
    <property type="protein sequence ID" value="SNZ19099.1"/>
    <property type="molecule type" value="Genomic_DNA"/>
</dbReference>
<dbReference type="Pfam" id="PF00126">
    <property type="entry name" value="HTH_1"/>
    <property type="match status" value="1"/>
</dbReference>
<dbReference type="GO" id="GO:0003700">
    <property type="term" value="F:DNA-binding transcription factor activity"/>
    <property type="evidence" value="ECO:0007669"/>
    <property type="project" value="InterPro"/>
</dbReference>
<dbReference type="SUPFAM" id="SSF46785">
    <property type="entry name" value="Winged helix' DNA-binding domain"/>
    <property type="match status" value="1"/>
</dbReference>
<dbReference type="SUPFAM" id="SSF53850">
    <property type="entry name" value="Periplasmic binding protein-like II"/>
    <property type="match status" value="1"/>
</dbReference>
<sequence>MRLTYRQVQYVREVARLKSVTAASRTMNISQSSILAAINVAEETTGVRLFYRRQGHGMELTPAGQDFLISARRFLSAGEEFNRSVKGMDRETTPSLRVGCFSPFGPILIPPVLKRYIEQNGECQINLLEGDQSELRNWLTAGDVDLVVTYDIGELFGIGVTPICRCPAHAVLNVDDPDAGRSSISMKRLSRKPHILLNLPETSSYLLALLDFAGQRPDIVLKTRSYNTIRAAVANGIGSSVLNIRPAETSPDTPSLVRIPISDDLRQPTLMVADPYGDLKPDYVSAFIKALYDYLAELGPSRFAVALKKHEADLLYDPPKF</sequence>
<accession>A0A285PBJ2</accession>
<dbReference type="PROSITE" id="PS50931">
    <property type="entry name" value="HTH_LYSR"/>
    <property type="match status" value="1"/>
</dbReference>
<dbReference type="RefSeq" id="WP_097153474.1">
    <property type="nucleotide sequence ID" value="NZ_OBEL01000002.1"/>
</dbReference>
<keyword evidence="3 6" id="KW-0238">DNA-binding</keyword>
<dbReference type="AlphaFoldDB" id="A0A285PBJ2"/>
<organism evidence="6 7">
    <name type="scientific">Cohaesibacter gelatinilyticus</name>
    <dbReference type="NCBI Taxonomy" id="372072"/>
    <lineage>
        <taxon>Bacteria</taxon>
        <taxon>Pseudomonadati</taxon>
        <taxon>Pseudomonadota</taxon>
        <taxon>Alphaproteobacteria</taxon>
        <taxon>Hyphomicrobiales</taxon>
        <taxon>Cohaesibacteraceae</taxon>
    </lineage>
</organism>
<dbReference type="PANTHER" id="PTHR30346">
    <property type="entry name" value="TRANSCRIPTIONAL DUAL REGULATOR HCAR-RELATED"/>
    <property type="match status" value="1"/>
</dbReference>
<dbReference type="InterPro" id="IPR005119">
    <property type="entry name" value="LysR_subst-bd"/>
</dbReference>
<feature type="domain" description="HTH lysR-type" evidence="5">
    <location>
        <begin position="3"/>
        <end position="61"/>
    </location>
</feature>
<evidence type="ECO:0000313" key="7">
    <source>
        <dbReference type="Proteomes" id="UP000219439"/>
    </source>
</evidence>
<evidence type="ECO:0000259" key="5">
    <source>
        <dbReference type="PROSITE" id="PS50931"/>
    </source>
</evidence>
<name>A0A285PBJ2_9HYPH</name>